<keyword evidence="10" id="KW-0119">Carbohydrate metabolism</keyword>
<keyword evidence="9 10" id="KW-0413">Isomerase</keyword>
<dbReference type="Gene3D" id="3.90.25.10">
    <property type="entry name" value="UDP-galactose 4-epimerase, domain 1"/>
    <property type="match status" value="1"/>
</dbReference>
<dbReference type="EMBL" id="AP027925">
    <property type="protein sequence ID" value="BED92636.1"/>
    <property type="molecule type" value="Genomic_DNA"/>
</dbReference>
<protein>
    <recommendedName>
        <fullName evidence="6 10">UDP-glucose 4-epimerase</fullName>
        <ecNumber evidence="5 10">5.1.3.2</ecNumber>
    </recommendedName>
</protein>
<dbReference type="EC" id="5.1.3.2" evidence="5 10"/>
<evidence type="ECO:0000256" key="8">
    <source>
        <dbReference type="ARBA" id="ARBA00023144"/>
    </source>
</evidence>
<comment type="subunit">
    <text evidence="10">Homodimer.</text>
</comment>
<organism evidence="12">
    <name type="scientific">Candidatus Paraimprobicoccus trichonymphae</name>
    <dbReference type="NCBI Taxonomy" id="3033793"/>
    <lineage>
        <taxon>Bacteria</taxon>
        <taxon>Bacillati</taxon>
        <taxon>Bacillota</taxon>
        <taxon>Clostridia</taxon>
        <taxon>Candidatus Paraimprobicoccus</taxon>
    </lineage>
</organism>
<dbReference type="GO" id="GO:0003978">
    <property type="term" value="F:UDP-glucose 4-epimerase activity"/>
    <property type="evidence" value="ECO:0007669"/>
    <property type="project" value="UniProtKB-UniRule"/>
</dbReference>
<comment type="cofactor">
    <cofactor evidence="2 10">
        <name>NAD(+)</name>
        <dbReference type="ChEBI" id="CHEBI:57540"/>
    </cofactor>
</comment>
<sequence>MKKILVTGGAGYIGSHACTELLNLNYDVIILDDFSNSYKNIILNIEIISKKKIKCYSCNILDYKNLEKIFIENKIDAVMHFAALKSVSESTKNPLEYYKNNVQGTICLCEIMKKFNVKKMIFSSSATVYGDNKPPFKEYMETKNVKNPYGKTKYFIEQILRDIYISDKTWSIIILRYFNPIGAHKSGLIPEDPIGQPNNIMPIILRVASEKLRELVIFGNDHNTPDGTCIRDYIHILDLVSGHICALNEVLNKNIFKIFNLGTGIGTSVLELVKTFQKVNNLKVNYVFGKKRTGDISICYAESNLAKKHLNWKPKYNLEDMCKDAWNSV</sequence>
<evidence type="ECO:0000256" key="4">
    <source>
        <dbReference type="ARBA" id="ARBA00007637"/>
    </source>
</evidence>
<dbReference type="InterPro" id="IPR036291">
    <property type="entry name" value="NAD(P)-bd_dom_sf"/>
</dbReference>
<dbReference type="Pfam" id="PF01370">
    <property type="entry name" value="Epimerase"/>
    <property type="match status" value="1"/>
</dbReference>
<evidence type="ECO:0000256" key="5">
    <source>
        <dbReference type="ARBA" id="ARBA00013189"/>
    </source>
</evidence>
<dbReference type="CDD" id="cd05247">
    <property type="entry name" value="UDP_G4E_1_SDR_e"/>
    <property type="match status" value="1"/>
</dbReference>
<evidence type="ECO:0000313" key="12">
    <source>
        <dbReference type="EMBL" id="BED92636.1"/>
    </source>
</evidence>
<dbReference type="GO" id="GO:0005829">
    <property type="term" value="C:cytosol"/>
    <property type="evidence" value="ECO:0007669"/>
    <property type="project" value="TreeGrafter"/>
</dbReference>
<comment type="catalytic activity">
    <reaction evidence="1 10">
        <text>UDP-alpha-D-glucose = UDP-alpha-D-galactose</text>
        <dbReference type="Rhea" id="RHEA:22168"/>
        <dbReference type="ChEBI" id="CHEBI:58885"/>
        <dbReference type="ChEBI" id="CHEBI:66914"/>
        <dbReference type="EC" id="5.1.3.2"/>
    </reaction>
</comment>
<evidence type="ECO:0000256" key="2">
    <source>
        <dbReference type="ARBA" id="ARBA00001911"/>
    </source>
</evidence>
<gene>
    <name evidence="12" type="ORF">RsTaC01_0453</name>
</gene>
<keyword evidence="7 10" id="KW-0520">NAD</keyword>
<comment type="pathway">
    <text evidence="3 10">Carbohydrate metabolism; galactose metabolism.</text>
</comment>
<dbReference type="NCBIfam" id="TIGR01179">
    <property type="entry name" value="galE"/>
    <property type="match status" value="1"/>
</dbReference>
<dbReference type="SUPFAM" id="SSF51735">
    <property type="entry name" value="NAD(P)-binding Rossmann-fold domains"/>
    <property type="match status" value="1"/>
</dbReference>
<dbReference type="PANTHER" id="PTHR43725:SF47">
    <property type="entry name" value="UDP-GLUCOSE 4-EPIMERASE"/>
    <property type="match status" value="1"/>
</dbReference>
<evidence type="ECO:0000256" key="10">
    <source>
        <dbReference type="RuleBase" id="RU366046"/>
    </source>
</evidence>
<evidence type="ECO:0000256" key="6">
    <source>
        <dbReference type="ARBA" id="ARBA00018569"/>
    </source>
</evidence>
<dbReference type="InterPro" id="IPR005886">
    <property type="entry name" value="UDP_G4E"/>
</dbReference>
<accession>A0AA48KW54</accession>
<evidence type="ECO:0000256" key="1">
    <source>
        <dbReference type="ARBA" id="ARBA00000083"/>
    </source>
</evidence>
<proteinExistence type="inferred from homology"/>
<evidence type="ECO:0000256" key="7">
    <source>
        <dbReference type="ARBA" id="ARBA00023027"/>
    </source>
</evidence>
<dbReference type="PANTHER" id="PTHR43725">
    <property type="entry name" value="UDP-GLUCOSE 4-EPIMERASE"/>
    <property type="match status" value="1"/>
</dbReference>
<dbReference type="Gene3D" id="3.40.50.720">
    <property type="entry name" value="NAD(P)-binding Rossmann-like Domain"/>
    <property type="match status" value="1"/>
</dbReference>
<feature type="domain" description="NAD-dependent epimerase/dehydratase" evidence="11">
    <location>
        <begin position="4"/>
        <end position="262"/>
    </location>
</feature>
<dbReference type="Proteomes" id="UP001335720">
    <property type="component" value="Chromosome"/>
</dbReference>
<name>A0AA48KW54_9FIRM</name>
<dbReference type="InterPro" id="IPR001509">
    <property type="entry name" value="Epimerase_deHydtase"/>
</dbReference>
<evidence type="ECO:0000256" key="3">
    <source>
        <dbReference type="ARBA" id="ARBA00004947"/>
    </source>
</evidence>
<dbReference type="AlphaFoldDB" id="A0AA48KW54"/>
<dbReference type="KEGG" id="ptrh:RsTaC01_0453"/>
<keyword evidence="8" id="KW-0299">Galactose metabolism</keyword>
<evidence type="ECO:0000256" key="9">
    <source>
        <dbReference type="ARBA" id="ARBA00023235"/>
    </source>
</evidence>
<evidence type="ECO:0000259" key="11">
    <source>
        <dbReference type="Pfam" id="PF01370"/>
    </source>
</evidence>
<comment type="similarity">
    <text evidence="4 10">Belongs to the NAD(P)-dependent epimerase/dehydratase family.</text>
</comment>
<dbReference type="GO" id="GO:0006012">
    <property type="term" value="P:galactose metabolic process"/>
    <property type="evidence" value="ECO:0007669"/>
    <property type="project" value="UniProtKB-KW"/>
</dbReference>
<reference evidence="12" key="1">
    <citation type="journal article" date="2023" name="ISME J.">
        <title>Emergence of putative energy parasites within Clostridia revealed by genome analysis of a novel endosymbiotic clade.</title>
        <authorList>
            <person name="Takahashi K."/>
            <person name="Kuwahara H."/>
            <person name="Horikawa Y."/>
            <person name="Izawa K."/>
            <person name="Kato D."/>
            <person name="Inagaki T."/>
            <person name="Yuki M."/>
            <person name="Ohkuma M."/>
            <person name="Hongoh Y."/>
        </authorList>
    </citation>
    <scope>NUCLEOTIDE SEQUENCE</scope>
    <source>
        <strain evidence="12">RsTa-C01</strain>
    </source>
</reference>